<keyword evidence="2" id="KW-1185">Reference proteome</keyword>
<proteinExistence type="predicted"/>
<accession>A0A7C9HM79</accession>
<organism evidence="1 2">
    <name type="scientific">Agromyces luteolus</name>
    <dbReference type="NCBI Taxonomy" id="88373"/>
    <lineage>
        <taxon>Bacteria</taxon>
        <taxon>Bacillati</taxon>
        <taxon>Actinomycetota</taxon>
        <taxon>Actinomycetes</taxon>
        <taxon>Micrococcales</taxon>
        <taxon>Microbacteriaceae</taxon>
        <taxon>Agromyces</taxon>
    </lineage>
</organism>
<dbReference type="RefSeq" id="WP_155842859.1">
    <property type="nucleotide sequence ID" value="NZ_BAAAIA010000001.1"/>
</dbReference>
<comment type="caution">
    <text evidence="1">The sequence shown here is derived from an EMBL/GenBank/DDBJ whole genome shotgun (WGS) entry which is preliminary data.</text>
</comment>
<dbReference type="AlphaFoldDB" id="A0A7C9HM79"/>
<evidence type="ECO:0000313" key="2">
    <source>
        <dbReference type="Proteomes" id="UP000480122"/>
    </source>
</evidence>
<name>A0A7C9HM79_9MICO</name>
<gene>
    <name evidence="1" type="ORF">GLX25_12965</name>
</gene>
<protein>
    <submittedName>
        <fullName evidence="1">Uncharacterized protein</fullName>
    </submittedName>
</protein>
<evidence type="ECO:0000313" key="1">
    <source>
        <dbReference type="EMBL" id="MUN08024.1"/>
    </source>
</evidence>
<dbReference type="Proteomes" id="UP000480122">
    <property type="component" value="Unassembled WGS sequence"/>
</dbReference>
<dbReference type="EMBL" id="WODA01000023">
    <property type="protein sequence ID" value="MUN08024.1"/>
    <property type="molecule type" value="Genomic_DNA"/>
</dbReference>
<sequence>MYNFVNRRGKRMMLMPFYTDDPVVPKNFKERNLGDFGFASPAHPQAVENGKVLNTGFGRNEMLMFVVGASAFGPWTIKTADHHVITPNADRQLLVSVEGAVAQLTARMTGVSLPPAQSLQDDSIQGTVIDIATSLLSGLLYGISGAVQATAPVLYPLGMVITVAFASPDATAPPAPRIDEIEDAVRGVVSEALDKQSAERAGVLFAQNYEWFDRTGRILATYGTDNEAPPAHLVEDFEKNLDDALNPTSADTFIATLDYVAKHPEIGRNILAEYLLGVALALHLQRIHLAKTYLGATGTAIGAIPQSELVSFQSFAKRHRAGLEAARTAFIAMRRDLVATTGLQGTPESIVPVRYITKHYIGDSEAIPEAGLSGTTFFPDSPGYDQSKPDRVASGFAALDQIIAYVDKDVAGGALGKWPEHLLTLPTSAS</sequence>
<reference evidence="1 2" key="1">
    <citation type="submission" date="2019-11" db="EMBL/GenBank/DDBJ databases">
        <title>Agromyces kandeliae sp. nov., isolated from mangrove soil.</title>
        <authorList>
            <person name="Wang R."/>
        </authorList>
    </citation>
    <scope>NUCLEOTIDE SEQUENCE [LARGE SCALE GENOMIC DNA]</scope>
    <source>
        <strain evidence="1 2">JCM 11431</strain>
    </source>
</reference>